<evidence type="ECO:0000256" key="2">
    <source>
        <dbReference type="SAM" id="Phobius"/>
    </source>
</evidence>
<proteinExistence type="predicted"/>
<dbReference type="OrthoDB" id="3559502at2759"/>
<gene>
    <name evidence="3" type="ORF">IFR04_012379</name>
</gene>
<keyword evidence="2" id="KW-1133">Transmembrane helix</keyword>
<feature type="transmembrane region" description="Helical" evidence="2">
    <location>
        <begin position="27"/>
        <end position="48"/>
    </location>
</feature>
<dbReference type="EMBL" id="JAFJYH010000263">
    <property type="protein sequence ID" value="KAG4414467.1"/>
    <property type="molecule type" value="Genomic_DNA"/>
</dbReference>
<keyword evidence="2" id="KW-0812">Transmembrane</keyword>
<keyword evidence="2" id="KW-0472">Membrane</keyword>
<reference evidence="3" key="1">
    <citation type="submission" date="2021-02" db="EMBL/GenBank/DDBJ databases">
        <title>Genome sequence Cadophora malorum strain M34.</title>
        <authorList>
            <person name="Stefanovic E."/>
            <person name="Vu D."/>
            <person name="Scully C."/>
            <person name="Dijksterhuis J."/>
            <person name="Roader J."/>
            <person name="Houbraken J."/>
        </authorList>
    </citation>
    <scope>NUCLEOTIDE SEQUENCE</scope>
    <source>
        <strain evidence="3">M34</strain>
    </source>
</reference>
<keyword evidence="4" id="KW-1185">Reference proteome</keyword>
<evidence type="ECO:0000256" key="1">
    <source>
        <dbReference type="SAM" id="MobiDB-lite"/>
    </source>
</evidence>
<sequence length="105" mass="11724">MAPTSIMNVPQNSFSKRAISQRTGYTIILPVVLGVVFIAVCIYLVWFFRRRKVQLAAQRRREREQSMKTWGKDMGPMRGKESRGGDGVLLAAQGLGRGLQAVGRT</sequence>
<comment type="caution">
    <text evidence="3">The sequence shown here is derived from an EMBL/GenBank/DDBJ whole genome shotgun (WGS) entry which is preliminary data.</text>
</comment>
<protein>
    <submittedName>
        <fullName evidence="3">Uncharacterized protein</fullName>
    </submittedName>
</protein>
<dbReference type="Proteomes" id="UP000664132">
    <property type="component" value="Unassembled WGS sequence"/>
</dbReference>
<organism evidence="3 4">
    <name type="scientific">Cadophora malorum</name>
    <dbReference type="NCBI Taxonomy" id="108018"/>
    <lineage>
        <taxon>Eukaryota</taxon>
        <taxon>Fungi</taxon>
        <taxon>Dikarya</taxon>
        <taxon>Ascomycota</taxon>
        <taxon>Pezizomycotina</taxon>
        <taxon>Leotiomycetes</taxon>
        <taxon>Helotiales</taxon>
        <taxon>Ploettnerulaceae</taxon>
        <taxon>Cadophora</taxon>
    </lineage>
</organism>
<feature type="region of interest" description="Disordered" evidence="1">
    <location>
        <begin position="59"/>
        <end position="84"/>
    </location>
</feature>
<name>A0A8H7T8J3_9HELO</name>
<evidence type="ECO:0000313" key="4">
    <source>
        <dbReference type="Proteomes" id="UP000664132"/>
    </source>
</evidence>
<accession>A0A8H7T8J3</accession>
<dbReference type="AlphaFoldDB" id="A0A8H7T8J3"/>
<evidence type="ECO:0000313" key="3">
    <source>
        <dbReference type="EMBL" id="KAG4414467.1"/>
    </source>
</evidence>